<feature type="domain" description="S1 motif" evidence="1">
    <location>
        <begin position="16"/>
        <end position="87"/>
    </location>
</feature>
<gene>
    <name evidence="2" type="ORF">WA1_30145</name>
</gene>
<organism evidence="2 3">
    <name type="scientific">Scytonema hofmannii PCC 7110</name>
    <dbReference type="NCBI Taxonomy" id="128403"/>
    <lineage>
        <taxon>Bacteria</taxon>
        <taxon>Bacillati</taxon>
        <taxon>Cyanobacteriota</taxon>
        <taxon>Cyanophyceae</taxon>
        <taxon>Nostocales</taxon>
        <taxon>Scytonemataceae</taxon>
        <taxon>Scytonema</taxon>
    </lineage>
</organism>
<dbReference type="AlphaFoldDB" id="A0A139X4H6"/>
<sequence length="109" mass="12266">MSNNFWNQIKSKYRLGELIHGKVEYHAPFGILVDIDDENVRGIVQITDFVDTGDMTPDMYPDVGSPIGAVVIGYTEDERNQVWLSVKPSVLQKSLVHLKIPAINKHSSQ</sequence>
<evidence type="ECO:0000259" key="1">
    <source>
        <dbReference type="PROSITE" id="PS50126"/>
    </source>
</evidence>
<proteinExistence type="predicted"/>
<dbReference type="RefSeq" id="WP_017740612.1">
    <property type="nucleotide sequence ID" value="NZ_KQ976354.1"/>
</dbReference>
<name>A0A139X4H6_9CYAN</name>
<dbReference type="SMART" id="SM00316">
    <property type="entry name" value="S1"/>
    <property type="match status" value="1"/>
</dbReference>
<keyword evidence="3" id="KW-1185">Reference proteome</keyword>
<dbReference type="Pfam" id="PF00575">
    <property type="entry name" value="S1"/>
    <property type="match status" value="1"/>
</dbReference>
<dbReference type="SUPFAM" id="SSF50249">
    <property type="entry name" value="Nucleic acid-binding proteins"/>
    <property type="match status" value="1"/>
</dbReference>
<dbReference type="Gene3D" id="2.40.50.140">
    <property type="entry name" value="Nucleic acid-binding proteins"/>
    <property type="match status" value="1"/>
</dbReference>
<dbReference type="PROSITE" id="PS50126">
    <property type="entry name" value="S1"/>
    <property type="match status" value="1"/>
</dbReference>
<dbReference type="STRING" id="128403.WA1_30145"/>
<dbReference type="InterPro" id="IPR012340">
    <property type="entry name" value="NA-bd_OB-fold"/>
</dbReference>
<dbReference type="InterPro" id="IPR003029">
    <property type="entry name" value="S1_domain"/>
</dbReference>
<comment type="caution">
    <text evidence="2">The sequence shown here is derived from an EMBL/GenBank/DDBJ whole genome shotgun (WGS) entry which is preliminary data.</text>
</comment>
<dbReference type="OrthoDB" id="572968at2"/>
<evidence type="ECO:0000313" key="3">
    <source>
        <dbReference type="Proteomes" id="UP000076925"/>
    </source>
</evidence>
<dbReference type="EMBL" id="ANNX02000033">
    <property type="protein sequence ID" value="KYC39607.1"/>
    <property type="molecule type" value="Genomic_DNA"/>
</dbReference>
<protein>
    <submittedName>
        <fullName evidence="2">RNA-binding protein</fullName>
    </submittedName>
</protein>
<accession>A0A139X4H6</accession>
<reference evidence="2 3" key="1">
    <citation type="journal article" date="2013" name="Genome Biol. Evol.">
        <title>Genomes of Stigonematalean cyanobacteria (subsection V) and the evolution of oxygenic photosynthesis from prokaryotes to plastids.</title>
        <authorList>
            <person name="Dagan T."/>
            <person name="Roettger M."/>
            <person name="Stucken K."/>
            <person name="Landan G."/>
            <person name="Koch R."/>
            <person name="Major P."/>
            <person name="Gould S.B."/>
            <person name="Goremykin V.V."/>
            <person name="Rippka R."/>
            <person name="Tandeau de Marsac N."/>
            <person name="Gugger M."/>
            <person name="Lockhart P.J."/>
            <person name="Allen J.F."/>
            <person name="Brune I."/>
            <person name="Maus I."/>
            <person name="Puhler A."/>
            <person name="Martin W.F."/>
        </authorList>
    </citation>
    <scope>NUCLEOTIDE SEQUENCE [LARGE SCALE GENOMIC DNA]</scope>
    <source>
        <strain evidence="2 3">PCC 7110</strain>
    </source>
</reference>
<dbReference type="Proteomes" id="UP000076925">
    <property type="component" value="Unassembled WGS sequence"/>
</dbReference>
<evidence type="ECO:0000313" key="2">
    <source>
        <dbReference type="EMBL" id="KYC39607.1"/>
    </source>
</evidence>
<dbReference type="GO" id="GO:0003676">
    <property type="term" value="F:nucleic acid binding"/>
    <property type="evidence" value="ECO:0007669"/>
    <property type="project" value="InterPro"/>
</dbReference>